<dbReference type="Proteomes" id="UP000001396">
    <property type="component" value="Unassembled WGS sequence"/>
</dbReference>
<organism evidence="1 2">
    <name type="scientific">Heterostelium pallidum (strain ATCC 26659 / Pp 5 / PN500)</name>
    <name type="common">Cellular slime mold</name>
    <name type="synonym">Polysphondylium pallidum</name>
    <dbReference type="NCBI Taxonomy" id="670386"/>
    <lineage>
        <taxon>Eukaryota</taxon>
        <taxon>Amoebozoa</taxon>
        <taxon>Evosea</taxon>
        <taxon>Eumycetozoa</taxon>
        <taxon>Dictyostelia</taxon>
        <taxon>Acytosteliales</taxon>
        <taxon>Acytosteliaceae</taxon>
        <taxon>Heterostelium</taxon>
    </lineage>
</organism>
<reference evidence="1 2" key="1">
    <citation type="journal article" date="2011" name="Genome Res.">
        <title>Phylogeny-wide analysis of social amoeba genomes highlights ancient origins for complex intercellular communication.</title>
        <authorList>
            <person name="Heidel A.J."/>
            <person name="Lawal H.M."/>
            <person name="Felder M."/>
            <person name="Schilde C."/>
            <person name="Helps N.R."/>
            <person name="Tunggal B."/>
            <person name="Rivero F."/>
            <person name="John U."/>
            <person name="Schleicher M."/>
            <person name="Eichinger L."/>
            <person name="Platzer M."/>
            <person name="Noegel A.A."/>
            <person name="Schaap P."/>
            <person name="Gloeckner G."/>
        </authorList>
    </citation>
    <scope>NUCLEOTIDE SEQUENCE [LARGE SCALE GENOMIC DNA]</scope>
    <source>
        <strain evidence="2">ATCC 26659 / Pp 5 / PN500</strain>
    </source>
</reference>
<dbReference type="GeneID" id="31359684"/>
<dbReference type="STRING" id="670386.D3B6W6"/>
<evidence type="ECO:0000313" key="1">
    <source>
        <dbReference type="EMBL" id="EFA82509.1"/>
    </source>
</evidence>
<dbReference type="GO" id="GO:0070449">
    <property type="term" value="C:elongin complex"/>
    <property type="evidence" value="ECO:0007669"/>
    <property type="project" value="InterPro"/>
</dbReference>
<comment type="caution">
    <text evidence="1">The sequence shown here is derived from an EMBL/GenBank/DDBJ whole genome shotgun (WGS) entry which is preliminary data.</text>
</comment>
<gene>
    <name evidence="1" type="ORF">PPL_04197</name>
</gene>
<dbReference type="InterPro" id="IPR010684">
    <property type="entry name" value="RNA_pol_II_trans_fac_SIII_A"/>
</dbReference>
<dbReference type="RefSeq" id="XP_020434626.1">
    <property type="nucleotide sequence ID" value="XM_020575106.1"/>
</dbReference>
<proteinExistence type="predicted"/>
<protein>
    <submittedName>
        <fullName evidence="1">Uncharacterized protein</fullName>
    </submittedName>
</protein>
<keyword evidence="2" id="KW-1185">Reference proteome</keyword>
<name>D3B6W6_HETP5</name>
<dbReference type="PANTHER" id="PTHR15141:SF76">
    <property type="entry name" value="TRANSCRIPTION ELONGATION FACTOR B POLYPEPTIDE 3"/>
    <property type="match status" value="1"/>
</dbReference>
<dbReference type="Gene3D" id="6.10.250.3180">
    <property type="match status" value="1"/>
</dbReference>
<sequence>MDYNDNPVGLGGFVPTLLDICLTRVKDNIDTIKQIDKINDVLLLRVFEKCSPGQLASLETKLINRKIDTSDLWKKHCNISFNVYKVEHGLTWKSMYSKLEREYQEKKNRIGQVLRKNYSEKENGMVS</sequence>
<dbReference type="InterPro" id="IPR051870">
    <property type="entry name" value="Elongin-A_domain"/>
</dbReference>
<dbReference type="InParanoid" id="D3B6W6"/>
<dbReference type="GO" id="GO:0006368">
    <property type="term" value="P:transcription elongation by RNA polymerase II"/>
    <property type="evidence" value="ECO:0007669"/>
    <property type="project" value="InterPro"/>
</dbReference>
<evidence type="ECO:0000313" key="2">
    <source>
        <dbReference type="Proteomes" id="UP000001396"/>
    </source>
</evidence>
<dbReference type="AlphaFoldDB" id="D3B6W6"/>
<dbReference type="EMBL" id="ADBJ01000018">
    <property type="protein sequence ID" value="EFA82509.1"/>
    <property type="molecule type" value="Genomic_DNA"/>
</dbReference>
<dbReference type="PANTHER" id="PTHR15141">
    <property type="entry name" value="TRANSCRIPTION ELONGATION FACTOR B POLYPEPTIDE 3"/>
    <property type="match status" value="1"/>
</dbReference>
<accession>D3B6W6</accession>
<dbReference type="Pfam" id="PF06881">
    <property type="entry name" value="Elongin_A"/>
    <property type="match status" value="1"/>
</dbReference>